<evidence type="ECO:0000313" key="7">
    <source>
        <dbReference type="Proteomes" id="UP000001819"/>
    </source>
</evidence>
<keyword evidence="7" id="KW-1185">Reference proteome</keyword>
<proteinExistence type="inferred from homology"/>
<dbReference type="AlphaFoldDB" id="A0A6I8UXS9"/>
<dbReference type="PANTHER" id="PTHR32194">
    <property type="entry name" value="METALLOPROTEASE TLDD"/>
    <property type="match status" value="1"/>
</dbReference>
<dbReference type="InterPro" id="IPR001353">
    <property type="entry name" value="Proteasome_sua/b"/>
</dbReference>
<dbReference type="PIRSF" id="PIRSF001213">
    <property type="entry name" value="Psome_endopept_beta"/>
    <property type="match status" value="1"/>
</dbReference>
<comment type="subcellular location">
    <subcellularLocation>
        <location evidence="6">Cytoplasm</location>
    </subcellularLocation>
    <subcellularLocation>
        <location evidence="6">Nucleus</location>
    </subcellularLocation>
</comment>
<comment type="subunit">
    <text evidence="5">The 26S proteasome consists of a 20S proteasome core and two 19S regulatory subunits. The 20S proteasome core is composed of 28 subunits that are arranged in four stacked rings, resulting in a barrel-shaped structure. The two end rings are each formed by seven alpha subunits, and the two central rings are each formed by seven beta subunits. The catalytic chamber with the active sites is on the inside of the barrel.</text>
</comment>
<dbReference type="InterPro" id="IPR023333">
    <property type="entry name" value="Proteasome_suB-type"/>
</dbReference>
<dbReference type="Pfam" id="PF00227">
    <property type="entry name" value="Proteasome"/>
    <property type="match status" value="1"/>
</dbReference>
<dbReference type="InterPro" id="IPR029055">
    <property type="entry name" value="Ntn_hydrolases_N"/>
</dbReference>
<dbReference type="Gene3D" id="3.60.20.10">
    <property type="entry name" value="Glutamine Phosphoribosylpyrophosphate, subunit 1, domain 1"/>
    <property type="match status" value="1"/>
</dbReference>
<dbReference type="GO" id="GO:0005634">
    <property type="term" value="C:nucleus"/>
    <property type="evidence" value="ECO:0007669"/>
    <property type="project" value="UniProtKB-SubCell"/>
</dbReference>
<comment type="similarity">
    <text evidence="6">Belongs to the peptidase T1B family.</text>
</comment>
<dbReference type="InterPro" id="IPR016050">
    <property type="entry name" value="Proteasome_bsu_CS"/>
</dbReference>
<keyword evidence="1 6" id="KW-0963">Cytoplasm</keyword>
<name>A0A6I8UXS9_DROPS</name>
<comment type="function">
    <text evidence="4">Non-catalytic component of the proteasome, a multicatalytic proteinase complex which is characterized by its ability to cleave peptides with Arg, Phe, Tyr, Leu, and Glu adjacent to the leaving group at neutral or slightly basic pH. The proteasome has an ATP-dependent proteolytic activity.</text>
</comment>
<gene>
    <name evidence="8" type="primary">LOC6903120</name>
</gene>
<dbReference type="Proteomes" id="UP000001819">
    <property type="component" value="Chromosome 4"/>
</dbReference>
<evidence type="ECO:0000256" key="6">
    <source>
        <dbReference type="PIRNR" id="PIRNR001213"/>
    </source>
</evidence>
<evidence type="ECO:0000256" key="3">
    <source>
        <dbReference type="ARBA" id="ARBA00023242"/>
    </source>
</evidence>
<evidence type="ECO:0000256" key="4">
    <source>
        <dbReference type="ARBA" id="ARBA00024953"/>
    </source>
</evidence>
<dbReference type="KEGG" id="dpo:6903120"/>
<dbReference type="GO" id="GO:0019774">
    <property type="term" value="C:proteasome core complex, beta-subunit complex"/>
    <property type="evidence" value="ECO:0007669"/>
    <property type="project" value="UniProtKB-UniRule"/>
</dbReference>
<dbReference type="PANTHER" id="PTHR32194:SF6">
    <property type="entry name" value="PROTEASOME SUBUNIT BETA"/>
    <property type="match status" value="1"/>
</dbReference>
<sequence>MINGDYERASPEEVAQFLKFIGINDDPFGQSVTAGGSVIGIRYDQGVLVAADNCVHFGSTPRFQNVDRVFKINEQIVMGGGGDFADIQMYKRTIDAQVVTDRIYQDTTEMKPKTLAGWFRSTTYTRRSSNDPSAVAVVVGGMEPQAGPYLAYIDSRGLIVEDYVATTDTAQQMVLPMVRDSKPTDREFTEEEALAMIRQGMETLNNRDARAIPYYTVGVCNANGSHIEGPYNVSEDWTLARHNRIH</sequence>
<dbReference type="RefSeq" id="XP_002132830.2">
    <property type="nucleotide sequence ID" value="XM_002132794.3"/>
</dbReference>
<dbReference type="PROSITE" id="PS00854">
    <property type="entry name" value="PROTEASOME_BETA_1"/>
    <property type="match status" value="1"/>
</dbReference>
<dbReference type="SUPFAM" id="SSF56235">
    <property type="entry name" value="N-terminal nucleophile aminohydrolases (Ntn hydrolases)"/>
    <property type="match status" value="1"/>
</dbReference>
<dbReference type="GO" id="GO:0005737">
    <property type="term" value="C:cytoplasm"/>
    <property type="evidence" value="ECO:0007669"/>
    <property type="project" value="UniProtKB-SubCell"/>
</dbReference>
<evidence type="ECO:0000256" key="2">
    <source>
        <dbReference type="ARBA" id="ARBA00022942"/>
    </source>
</evidence>
<dbReference type="GO" id="GO:0051603">
    <property type="term" value="P:proteolysis involved in protein catabolic process"/>
    <property type="evidence" value="ECO:0007669"/>
    <property type="project" value="InterPro"/>
</dbReference>
<dbReference type="InterPro" id="IPR016295">
    <property type="entry name" value="Proteasome_beta4"/>
</dbReference>
<evidence type="ECO:0000313" key="8">
    <source>
        <dbReference type="RefSeq" id="XP_002132830.2"/>
    </source>
</evidence>
<reference evidence="8" key="1">
    <citation type="submission" date="2025-08" db="UniProtKB">
        <authorList>
            <consortium name="RefSeq"/>
        </authorList>
    </citation>
    <scope>IDENTIFICATION</scope>
    <source>
        <strain evidence="8">MV-25-SWS-2005</strain>
        <tissue evidence="8">Whole body</tissue>
    </source>
</reference>
<dbReference type="InParanoid" id="A0A6I8UXS9"/>
<protein>
    <recommendedName>
        <fullName evidence="6">Proteasome subunit beta</fullName>
    </recommendedName>
</protein>
<organism evidence="7 8">
    <name type="scientific">Drosophila pseudoobscura pseudoobscura</name>
    <name type="common">Fruit fly</name>
    <dbReference type="NCBI Taxonomy" id="46245"/>
    <lineage>
        <taxon>Eukaryota</taxon>
        <taxon>Metazoa</taxon>
        <taxon>Ecdysozoa</taxon>
        <taxon>Arthropoda</taxon>
        <taxon>Hexapoda</taxon>
        <taxon>Insecta</taxon>
        <taxon>Pterygota</taxon>
        <taxon>Neoptera</taxon>
        <taxon>Endopterygota</taxon>
        <taxon>Diptera</taxon>
        <taxon>Brachycera</taxon>
        <taxon>Muscomorpha</taxon>
        <taxon>Ephydroidea</taxon>
        <taxon>Drosophilidae</taxon>
        <taxon>Drosophila</taxon>
        <taxon>Sophophora</taxon>
    </lineage>
</organism>
<keyword evidence="2 6" id="KW-0647">Proteasome</keyword>
<keyword evidence="3 6" id="KW-0539">Nucleus</keyword>
<evidence type="ECO:0000256" key="1">
    <source>
        <dbReference type="ARBA" id="ARBA00022490"/>
    </source>
</evidence>
<accession>A0A6I8UXS9</accession>
<evidence type="ECO:0000256" key="5">
    <source>
        <dbReference type="ARBA" id="ARBA00026071"/>
    </source>
</evidence>